<sequence>MTRCPADDTDRTKSERRTRSIAYRRDTMTLTPTADTHAPDPDRTAAARPASDDPARRVDWRRLRSRASLAALLVLVVAAVLQTLGTVVAGRLAEQPTGRGVVALLVCAAGSAVLFTGGSFVWSTVADRAEGRLRTDLLAAALHQPLETLTEQAVGEVLDRVDDDTHEIGSLVRLQVWMVLRTAFALVPMWVVAGLTWWPSWFVFPLMSLATWWLIRGLLPRIAERKVLEEMAWTDHAAALEEGVAGADDLRTSLGQPFAVRRLARLSAVVHERFERVVDLERLLTRRAGLLLYSALSLVGIAGVELVSRGSLSVAQLVTLFLVTTTFVGQFARVAEQLPDIQAGLGAVVRIRQMFAAPVEPVGGRPVPDTGLDLELRALDFAYAEGTFRLHDVNLTVPAGRTVALLGRTGSGKSTLASLVSRAVEPPAGTVLLGGEDVLDLDLHDLRTSVGTVTQRTEILAGTLAENITLFADVPRAQIQDAVATLGLAEWVAGLPDGLDTTLGPGGTKLSAGEEQLVAFARLLVSDVRVVVLDEATARMDPLTEARVVAASQRLLAGRTGILVAHRLTTVARADLVAVLDGGRVVQTGPRAELAAAPGPFRDLLRAGSVDGSVDSPVDGVVEDAAPSRDEHPPGAASGRPGAPRSVPDDARAVGGRRRTGTAPVLPAPGDGPSLARGIAHALVVRPAWGLVAVLMFTITSLFGALGAVTGLVWGTIVQDLQAGTVDRRLDVLLILCLLIAPVTLAVAVHRYPRWWIEVLLRVRMSVLVGQTGRRRLTRTPPGEVVARAMDADRFARYADRWVDFSTGLVIAVVTAVAAGTAIAGLVLLAVMVASALASALGRPVAGRSAARSSAARARFGRSLVSALESARTVKLAGRTPQVHAHLQDVDSGRVRAAVFEHRVQALLDGVPVVMVQLGVVAAWAAYLAGVWDLAVAILVANAVNGFDWFGRVAGAVVTEAPGTRAWQRATARLAGGGDLMDVPDGVDLVTGDAPAPPPVTRTPLQRLELSGLDVVHEDGTVGVSGVDLVVQRGELVLLLGQVGSGKSSLLSALAGLLPHTGAIRWNDRDVTEPEVFLRPGQVAHIAQAPRVLSGTFADNVRLGHERELERPVDDARLGRDVEDAGGLHAVVGHRGVRLSGGQVQRLALARALAADTELLLADDVSSALDATTEVELWRALRARRTTVIGSTSKRAALAQADRVVVLVDGRVAATGPWSELAPTWGSLAG</sequence>
<proteinExistence type="predicted"/>
<dbReference type="PANTHER" id="PTHR24221">
    <property type="entry name" value="ATP-BINDING CASSETTE SUB-FAMILY B"/>
    <property type="match status" value="1"/>
</dbReference>
<dbReference type="Proteomes" id="UP000231586">
    <property type="component" value="Unassembled WGS sequence"/>
</dbReference>
<evidence type="ECO:0000256" key="3">
    <source>
        <dbReference type="ARBA" id="ARBA00022741"/>
    </source>
</evidence>
<evidence type="ECO:0000259" key="10">
    <source>
        <dbReference type="PROSITE" id="PS50929"/>
    </source>
</evidence>
<dbReference type="Pfam" id="PF00005">
    <property type="entry name" value="ABC_tran"/>
    <property type="match status" value="2"/>
</dbReference>
<dbReference type="GO" id="GO:0005886">
    <property type="term" value="C:plasma membrane"/>
    <property type="evidence" value="ECO:0007669"/>
    <property type="project" value="UniProtKB-SubCell"/>
</dbReference>
<gene>
    <name evidence="11" type="ORF">CLV34_0525</name>
</gene>
<keyword evidence="5 8" id="KW-1133">Transmembrane helix</keyword>
<dbReference type="InterPro" id="IPR036640">
    <property type="entry name" value="ABC1_TM_sf"/>
</dbReference>
<keyword evidence="12" id="KW-1185">Reference proteome</keyword>
<dbReference type="InterPro" id="IPR027417">
    <property type="entry name" value="P-loop_NTPase"/>
</dbReference>
<keyword evidence="3" id="KW-0547">Nucleotide-binding</keyword>
<evidence type="ECO:0000256" key="6">
    <source>
        <dbReference type="ARBA" id="ARBA00023136"/>
    </source>
</evidence>
<accession>A0A2M8WUR6</accession>
<evidence type="ECO:0000259" key="9">
    <source>
        <dbReference type="PROSITE" id="PS50893"/>
    </source>
</evidence>
<feature type="domain" description="ABC transporter" evidence="9">
    <location>
        <begin position="374"/>
        <end position="607"/>
    </location>
</feature>
<feature type="transmembrane region" description="Helical" evidence="8">
    <location>
        <begin position="67"/>
        <end position="89"/>
    </location>
</feature>
<evidence type="ECO:0000256" key="1">
    <source>
        <dbReference type="ARBA" id="ARBA00004651"/>
    </source>
</evidence>
<evidence type="ECO:0000256" key="8">
    <source>
        <dbReference type="SAM" id="Phobius"/>
    </source>
</evidence>
<feature type="compositionally biased region" description="Basic and acidic residues" evidence="7">
    <location>
        <begin position="37"/>
        <end position="56"/>
    </location>
</feature>
<feature type="compositionally biased region" description="Low complexity" evidence="7">
    <location>
        <begin position="634"/>
        <end position="646"/>
    </location>
</feature>
<evidence type="ECO:0000256" key="7">
    <source>
        <dbReference type="SAM" id="MobiDB-lite"/>
    </source>
</evidence>
<dbReference type="GO" id="GO:0016887">
    <property type="term" value="F:ATP hydrolysis activity"/>
    <property type="evidence" value="ECO:0007669"/>
    <property type="project" value="InterPro"/>
</dbReference>
<dbReference type="PANTHER" id="PTHR24221:SF654">
    <property type="entry name" value="ATP-BINDING CASSETTE SUB-FAMILY B MEMBER 6"/>
    <property type="match status" value="1"/>
</dbReference>
<dbReference type="PROSITE" id="PS50893">
    <property type="entry name" value="ABC_TRANSPORTER_2"/>
    <property type="match status" value="2"/>
</dbReference>
<feature type="region of interest" description="Disordered" evidence="7">
    <location>
        <begin position="610"/>
        <end position="670"/>
    </location>
</feature>
<feature type="domain" description="ABC transmembrane type-1" evidence="10">
    <location>
        <begin position="779"/>
        <end position="947"/>
    </location>
</feature>
<feature type="transmembrane region" description="Helical" evidence="8">
    <location>
        <begin position="809"/>
        <end position="838"/>
    </location>
</feature>
<feature type="transmembrane region" description="Helical" evidence="8">
    <location>
        <begin position="101"/>
        <end position="125"/>
    </location>
</feature>
<dbReference type="EMBL" id="PGTZ01000006">
    <property type="protein sequence ID" value="PJI94680.1"/>
    <property type="molecule type" value="Genomic_DNA"/>
</dbReference>
<organism evidence="11 12">
    <name type="scientific">Luteimicrobium subarcticum</name>
    <dbReference type="NCBI Taxonomy" id="620910"/>
    <lineage>
        <taxon>Bacteria</taxon>
        <taxon>Bacillati</taxon>
        <taxon>Actinomycetota</taxon>
        <taxon>Actinomycetes</taxon>
        <taxon>Micrococcales</taxon>
        <taxon>Luteimicrobium</taxon>
    </lineage>
</organism>
<dbReference type="Gene3D" id="3.40.50.300">
    <property type="entry name" value="P-loop containing nucleotide triphosphate hydrolases"/>
    <property type="match status" value="2"/>
</dbReference>
<feature type="transmembrane region" description="Helical" evidence="8">
    <location>
        <begin position="688"/>
        <end position="712"/>
    </location>
</feature>
<comment type="caution">
    <text evidence="11">The sequence shown here is derived from an EMBL/GenBank/DDBJ whole genome shotgun (WGS) entry which is preliminary data.</text>
</comment>
<name>A0A2M8WUR6_9MICO</name>
<dbReference type="InterPro" id="IPR003593">
    <property type="entry name" value="AAA+_ATPase"/>
</dbReference>
<dbReference type="SMART" id="SM00382">
    <property type="entry name" value="AAA"/>
    <property type="match status" value="2"/>
</dbReference>
<evidence type="ECO:0000256" key="2">
    <source>
        <dbReference type="ARBA" id="ARBA00022692"/>
    </source>
</evidence>
<evidence type="ECO:0000256" key="5">
    <source>
        <dbReference type="ARBA" id="ARBA00022989"/>
    </source>
</evidence>
<reference evidence="11 12" key="1">
    <citation type="submission" date="2017-11" db="EMBL/GenBank/DDBJ databases">
        <title>Genomic Encyclopedia of Archaeal and Bacterial Type Strains, Phase II (KMG-II): From Individual Species to Whole Genera.</title>
        <authorList>
            <person name="Goeker M."/>
        </authorList>
    </citation>
    <scope>NUCLEOTIDE SEQUENCE [LARGE SCALE GENOMIC DNA]</scope>
    <source>
        <strain evidence="11 12">DSM 22413</strain>
    </source>
</reference>
<dbReference type="GO" id="GO:0034040">
    <property type="term" value="F:ATPase-coupled lipid transmembrane transporter activity"/>
    <property type="evidence" value="ECO:0007669"/>
    <property type="project" value="TreeGrafter"/>
</dbReference>
<dbReference type="SUPFAM" id="SSF90123">
    <property type="entry name" value="ABC transporter transmembrane region"/>
    <property type="match status" value="2"/>
</dbReference>
<dbReference type="AlphaFoldDB" id="A0A2M8WUR6"/>
<dbReference type="SUPFAM" id="SSF52540">
    <property type="entry name" value="P-loop containing nucleoside triphosphate hydrolases"/>
    <property type="match status" value="2"/>
</dbReference>
<dbReference type="Gene3D" id="1.20.1560.10">
    <property type="entry name" value="ABC transporter type 1, transmembrane domain"/>
    <property type="match status" value="2"/>
</dbReference>
<keyword evidence="2 8" id="KW-0812">Transmembrane</keyword>
<dbReference type="PROSITE" id="PS50929">
    <property type="entry name" value="ABC_TM1F"/>
    <property type="match status" value="2"/>
</dbReference>
<feature type="domain" description="ABC transmembrane type-1" evidence="10">
    <location>
        <begin position="69"/>
        <end position="343"/>
    </location>
</feature>
<dbReference type="InterPro" id="IPR039421">
    <property type="entry name" value="Type_1_exporter"/>
</dbReference>
<dbReference type="GO" id="GO:0005524">
    <property type="term" value="F:ATP binding"/>
    <property type="evidence" value="ECO:0007669"/>
    <property type="project" value="UniProtKB-KW"/>
</dbReference>
<feature type="domain" description="ABC transporter" evidence="9">
    <location>
        <begin position="1008"/>
        <end position="1228"/>
    </location>
</feature>
<protein>
    <submittedName>
        <fullName evidence="11">ABC-type multidrug transport system fused ATPase/permease subunit</fullName>
    </submittedName>
</protein>
<feature type="transmembrane region" description="Helical" evidence="8">
    <location>
        <begin position="732"/>
        <end position="752"/>
    </location>
</feature>
<feature type="region of interest" description="Disordered" evidence="7">
    <location>
        <begin position="1"/>
        <end position="56"/>
    </location>
</feature>
<dbReference type="GO" id="GO:0140359">
    <property type="term" value="F:ABC-type transporter activity"/>
    <property type="evidence" value="ECO:0007669"/>
    <property type="project" value="InterPro"/>
</dbReference>
<evidence type="ECO:0000256" key="4">
    <source>
        <dbReference type="ARBA" id="ARBA00022840"/>
    </source>
</evidence>
<keyword evidence="6 8" id="KW-0472">Membrane</keyword>
<dbReference type="InterPro" id="IPR011527">
    <property type="entry name" value="ABC1_TM_dom"/>
</dbReference>
<feature type="compositionally biased region" description="Low complexity" evidence="7">
    <location>
        <begin position="610"/>
        <end position="620"/>
    </location>
</feature>
<feature type="compositionally biased region" description="Basic and acidic residues" evidence="7">
    <location>
        <begin position="1"/>
        <end position="27"/>
    </location>
</feature>
<feature type="transmembrane region" description="Helical" evidence="8">
    <location>
        <begin position="176"/>
        <end position="195"/>
    </location>
</feature>
<evidence type="ECO:0000313" key="12">
    <source>
        <dbReference type="Proteomes" id="UP000231586"/>
    </source>
</evidence>
<evidence type="ECO:0000313" key="11">
    <source>
        <dbReference type="EMBL" id="PJI94680.1"/>
    </source>
</evidence>
<dbReference type="InterPro" id="IPR003439">
    <property type="entry name" value="ABC_transporter-like_ATP-bd"/>
</dbReference>
<keyword evidence="4" id="KW-0067">ATP-binding</keyword>
<comment type="subcellular location">
    <subcellularLocation>
        <location evidence="1">Cell membrane</location>
        <topology evidence="1">Multi-pass membrane protein</topology>
    </subcellularLocation>
</comment>
<dbReference type="Pfam" id="PF00664">
    <property type="entry name" value="ABC_membrane"/>
    <property type="match status" value="1"/>
</dbReference>